<dbReference type="SMART" id="SM01003">
    <property type="entry name" value="AlaDh_PNT_N"/>
    <property type="match status" value="1"/>
</dbReference>
<dbReference type="PANTHER" id="PTHR11133">
    <property type="entry name" value="SACCHAROPINE DEHYDROGENASE"/>
    <property type="match status" value="1"/>
</dbReference>
<evidence type="ECO:0000256" key="2">
    <source>
        <dbReference type="ARBA" id="ARBA00023002"/>
    </source>
</evidence>
<reference evidence="5" key="1">
    <citation type="journal article" date="2020" name="Nature">
        <title>Giant virus diversity and host interactions through global metagenomics.</title>
        <authorList>
            <person name="Schulz F."/>
            <person name="Roux S."/>
            <person name="Paez-Espino D."/>
            <person name="Jungbluth S."/>
            <person name="Walsh D.A."/>
            <person name="Denef V.J."/>
            <person name="McMahon K.D."/>
            <person name="Konstantinidis K.T."/>
            <person name="Eloe-Fadrosh E.A."/>
            <person name="Kyrpides N.C."/>
            <person name="Woyke T."/>
        </authorList>
    </citation>
    <scope>NUCLEOTIDE SEQUENCE</scope>
    <source>
        <strain evidence="5">GVMAG-M-3300023174-3</strain>
    </source>
</reference>
<sequence length="345" mass="39445">MSNPRRLLYIRSETIQNEHRTPIVPKDIPLLLSYGYIVYVESAHNRIYNDSEYSYNGAIVTEKKWWDPLFQTAYIVGLKELADTDLIHGHKHIYFSHSYKGQTHAKQVLETFAKNRGVLYDLEYFLDDNNNRVVSFGFYAGVAGCYLGLLQYLHKSTSRKNIPSLHIEAFRHETIEAIFDKKRTPLASLRIAIVGGGGNCGNGVISILQTLGVKYDIFGKTSDKSTLHTYDIVFNCIKLDPNSNEVWFSTTTEFRNPLLIVDISCDASQSNNPISIYKEETTWENPVFSYNEFVDIIAISNLPSLLPKESSDYFSRKCVELFADTGSATWEKNKSIFLKHIEPFF</sequence>
<protein>
    <recommendedName>
        <fullName evidence="4">Alanine dehydrogenase/pyridine nucleotide transhydrogenase N-terminal domain-containing protein</fullName>
    </recommendedName>
</protein>
<dbReference type="InterPro" id="IPR007886">
    <property type="entry name" value="AlaDH/PNT_N"/>
</dbReference>
<feature type="domain" description="Alanine dehydrogenase/pyridine nucleotide transhydrogenase N-terminal" evidence="4">
    <location>
        <begin position="9"/>
        <end position="143"/>
    </location>
</feature>
<dbReference type="AlphaFoldDB" id="A0A6C0DQ23"/>
<dbReference type="PIRSF" id="PIRSF018250">
    <property type="entry name" value="Saccharopine_DH_Lys"/>
    <property type="match status" value="1"/>
</dbReference>
<dbReference type="Gene3D" id="3.40.50.720">
    <property type="entry name" value="NAD(P)-binding Rossmann-like Domain"/>
    <property type="match status" value="2"/>
</dbReference>
<name>A0A6C0DQ23_9ZZZZ</name>
<dbReference type="InterPro" id="IPR036291">
    <property type="entry name" value="NAD(P)-bd_dom_sf"/>
</dbReference>
<keyword evidence="2" id="KW-0560">Oxidoreductase</keyword>
<evidence type="ECO:0000313" key="5">
    <source>
        <dbReference type="EMBL" id="QHT17969.1"/>
    </source>
</evidence>
<dbReference type="Pfam" id="PF05222">
    <property type="entry name" value="AlaDh_PNT_N"/>
    <property type="match status" value="1"/>
</dbReference>
<proteinExistence type="inferred from homology"/>
<evidence type="ECO:0000256" key="1">
    <source>
        <dbReference type="ARBA" id="ARBA00005689"/>
    </source>
</evidence>
<accession>A0A6C0DQ23</accession>
<dbReference type="GO" id="GO:0019878">
    <property type="term" value="P:lysine biosynthetic process via aminoadipic acid"/>
    <property type="evidence" value="ECO:0007669"/>
    <property type="project" value="TreeGrafter"/>
</dbReference>
<evidence type="ECO:0000256" key="3">
    <source>
        <dbReference type="ARBA" id="ARBA00023027"/>
    </source>
</evidence>
<dbReference type="GO" id="GO:0004754">
    <property type="term" value="F:saccharopine dehydrogenase (NAD+, L-lysine-forming) activity"/>
    <property type="evidence" value="ECO:0007669"/>
    <property type="project" value="InterPro"/>
</dbReference>
<organism evidence="5">
    <name type="scientific">viral metagenome</name>
    <dbReference type="NCBI Taxonomy" id="1070528"/>
    <lineage>
        <taxon>unclassified sequences</taxon>
        <taxon>metagenomes</taxon>
        <taxon>organismal metagenomes</taxon>
    </lineage>
</organism>
<dbReference type="PANTHER" id="PTHR11133:SF23">
    <property type="entry name" value="SACCHAROPINE DEHYDROGENASE [NAD(+), L-LYSINE-FORMING]"/>
    <property type="match status" value="1"/>
</dbReference>
<dbReference type="InterPro" id="IPR051168">
    <property type="entry name" value="AASS"/>
</dbReference>
<evidence type="ECO:0000259" key="4">
    <source>
        <dbReference type="SMART" id="SM01003"/>
    </source>
</evidence>
<keyword evidence="3" id="KW-0520">NAD</keyword>
<dbReference type="SUPFAM" id="SSF52283">
    <property type="entry name" value="Formate/glycerate dehydrogenase catalytic domain-like"/>
    <property type="match status" value="1"/>
</dbReference>
<dbReference type="EMBL" id="MN739647">
    <property type="protein sequence ID" value="QHT17969.1"/>
    <property type="molecule type" value="Genomic_DNA"/>
</dbReference>
<dbReference type="GO" id="GO:0005737">
    <property type="term" value="C:cytoplasm"/>
    <property type="evidence" value="ECO:0007669"/>
    <property type="project" value="TreeGrafter"/>
</dbReference>
<comment type="similarity">
    <text evidence="1">Belongs to the AlaDH/PNT family.</text>
</comment>
<dbReference type="SUPFAM" id="SSF51735">
    <property type="entry name" value="NAD(P)-binding Rossmann-fold domains"/>
    <property type="match status" value="1"/>
</dbReference>
<dbReference type="InterPro" id="IPR027281">
    <property type="entry name" value="Lys1"/>
</dbReference>